<reference evidence="1" key="1">
    <citation type="submission" date="2022-04" db="EMBL/GenBank/DDBJ databases">
        <title>Chromosome-scale genome assembly of Holotrichia oblita Faldermann.</title>
        <authorList>
            <person name="Rongchong L."/>
        </authorList>
    </citation>
    <scope>NUCLEOTIDE SEQUENCE</scope>
    <source>
        <strain evidence="1">81SQS9</strain>
    </source>
</reference>
<dbReference type="EMBL" id="CM043023">
    <property type="protein sequence ID" value="KAI4454942.1"/>
    <property type="molecule type" value="Genomic_DNA"/>
</dbReference>
<organism evidence="1 2">
    <name type="scientific">Holotrichia oblita</name>
    <name type="common">Chafer beetle</name>
    <dbReference type="NCBI Taxonomy" id="644536"/>
    <lineage>
        <taxon>Eukaryota</taxon>
        <taxon>Metazoa</taxon>
        <taxon>Ecdysozoa</taxon>
        <taxon>Arthropoda</taxon>
        <taxon>Hexapoda</taxon>
        <taxon>Insecta</taxon>
        <taxon>Pterygota</taxon>
        <taxon>Neoptera</taxon>
        <taxon>Endopterygota</taxon>
        <taxon>Coleoptera</taxon>
        <taxon>Polyphaga</taxon>
        <taxon>Scarabaeiformia</taxon>
        <taxon>Scarabaeidae</taxon>
        <taxon>Melolonthinae</taxon>
        <taxon>Holotrichia</taxon>
    </lineage>
</organism>
<keyword evidence="2" id="KW-1185">Reference proteome</keyword>
<proteinExistence type="predicted"/>
<name>A0ACB9SIU7_HOLOL</name>
<comment type="caution">
    <text evidence="1">The sequence shown here is derived from an EMBL/GenBank/DDBJ whole genome shotgun (WGS) entry which is preliminary data.</text>
</comment>
<sequence length="218" mass="24161">MTHKNITSGVKAIGLYPLNPQAIPETAFAPSILTEAPAPPVSHDVGKENSQPRVSTRPITPEPSTSTVREKGIEQTPNRPSGRFDPVAYGNSSSLDDDEHHVPLAQVKRTAFQQLMPTPTKNTEKTLTVRGKAINFRGTPVTKDLFGKNREEKITKKSSAPKGRNSTKQKQAGWYCHDWELDEVTDMRQCCKCGKWYHEECVGLSTDDTDVFECPHGC</sequence>
<gene>
    <name evidence="1" type="ORF">MML48_9g00019683</name>
</gene>
<accession>A0ACB9SIU7</accession>
<protein>
    <submittedName>
        <fullName evidence="1">Uncharacterized protein</fullName>
    </submittedName>
</protein>
<evidence type="ECO:0000313" key="2">
    <source>
        <dbReference type="Proteomes" id="UP001056778"/>
    </source>
</evidence>
<evidence type="ECO:0000313" key="1">
    <source>
        <dbReference type="EMBL" id="KAI4454942.1"/>
    </source>
</evidence>
<dbReference type="Proteomes" id="UP001056778">
    <property type="component" value="Chromosome 9"/>
</dbReference>